<evidence type="ECO:0000313" key="2">
    <source>
        <dbReference type="Proteomes" id="UP001234297"/>
    </source>
</evidence>
<comment type="caution">
    <text evidence="1">The sequence shown here is derived from an EMBL/GenBank/DDBJ whole genome shotgun (WGS) entry which is preliminary data.</text>
</comment>
<sequence length="589" mass="65727">MNVSEATTKSVLRLMGLKGLTLYHLKSHLQRNSSSRGNEPPYLLILTCEVMGINNKAKIAATIAFLLFAHLCYMQTCTAIGTILATNNTIKDGDTFVSEREDFALGFFSPQNSTNRYIGIWYNKIRPETIVWVANRDTPLADSSGILTIDVNGNLVILDGRGGTVWSTNISGTAKISNAELLDNGDLQLREVDSENNTQRILWESFDYPTDTDLPSMKLKADPKRNDRTQRLTSWRSASDPSSGNFSAGIDPQKLPQTVIWDGADPRWRSGPWDGRTFIGVPDTDYMYLNGYNLHKNYEGMIEFSYDNFNDSYYNRYVLDSLGIAKQFVWEEEKNSWFTVWSAPDTECDLYGRCGPNGRCSMSSSPICNCLKGFEPKYSGEWNGGNWSAGCVRSKQLECEKNGNGSWKGDGFLKMERIKVPDFADSLAAGSLTECEDKCQKNCSCVAYAYDSMIGCMIWGGDLMDIQQFAKGGVDFNIRLPASELGSLDFIAGEMAYVGFLHAIRKLEEKTLVTVIREGEAKRGRKPESFLILWLLLQIDLKEETPAPVVEEGAAKRGRRPKSFMVIRLLLQIDLKEETPAPVAGVCSA</sequence>
<name>A0ACC2L6S7_PERAE</name>
<dbReference type="Proteomes" id="UP001234297">
    <property type="component" value="Chromosome 7"/>
</dbReference>
<proteinExistence type="predicted"/>
<dbReference type="EMBL" id="CM056815">
    <property type="protein sequence ID" value="KAJ8629047.1"/>
    <property type="molecule type" value="Genomic_DNA"/>
</dbReference>
<keyword evidence="2" id="KW-1185">Reference proteome</keyword>
<protein>
    <submittedName>
        <fullName evidence="1">Uncharacterized protein</fullName>
    </submittedName>
</protein>
<gene>
    <name evidence="1" type="ORF">MRB53_022370</name>
</gene>
<organism evidence="1 2">
    <name type="scientific">Persea americana</name>
    <name type="common">Avocado</name>
    <dbReference type="NCBI Taxonomy" id="3435"/>
    <lineage>
        <taxon>Eukaryota</taxon>
        <taxon>Viridiplantae</taxon>
        <taxon>Streptophyta</taxon>
        <taxon>Embryophyta</taxon>
        <taxon>Tracheophyta</taxon>
        <taxon>Spermatophyta</taxon>
        <taxon>Magnoliopsida</taxon>
        <taxon>Magnoliidae</taxon>
        <taxon>Laurales</taxon>
        <taxon>Lauraceae</taxon>
        <taxon>Persea</taxon>
    </lineage>
</organism>
<reference evidence="1 2" key="1">
    <citation type="journal article" date="2022" name="Hortic Res">
        <title>A haplotype resolved chromosomal level avocado genome allows analysis of novel avocado genes.</title>
        <authorList>
            <person name="Nath O."/>
            <person name="Fletcher S.J."/>
            <person name="Hayward A."/>
            <person name="Shaw L.M."/>
            <person name="Masouleh A.K."/>
            <person name="Furtado A."/>
            <person name="Henry R.J."/>
            <person name="Mitter N."/>
        </authorList>
    </citation>
    <scope>NUCLEOTIDE SEQUENCE [LARGE SCALE GENOMIC DNA]</scope>
    <source>
        <strain evidence="2">cv. Hass</strain>
    </source>
</reference>
<evidence type="ECO:0000313" key="1">
    <source>
        <dbReference type="EMBL" id="KAJ8629047.1"/>
    </source>
</evidence>
<accession>A0ACC2L6S7</accession>